<organism evidence="1 2">
    <name type="scientific">Clonostachys rosea f. rosea IK726</name>
    <dbReference type="NCBI Taxonomy" id="1349383"/>
    <lineage>
        <taxon>Eukaryota</taxon>
        <taxon>Fungi</taxon>
        <taxon>Dikarya</taxon>
        <taxon>Ascomycota</taxon>
        <taxon>Pezizomycotina</taxon>
        <taxon>Sordariomycetes</taxon>
        <taxon>Hypocreomycetidae</taxon>
        <taxon>Hypocreales</taxon>
        <taxon>Bionectriaceae</taxon>
        <taxon>Clonostachys</taxon>
    </lineage>
</organism>
<reference evidence="1" key="1">
    <citation type="submission" date="2020-04" db="EMBL/GenBank/DDBJ databases">
        <authorList>
            <person name="Broberg M."/>
        </authorList>
    </citation>
    <scope>NUCLEOTIDE SEQUENCE</scope>
</reference>
<dbReference type="Proteomes" id="UP000836387">
    <property type="component" value="Unassembled WGS sequence"/>
</dbReference>
<accession>A0ACA9U925</accession>
<gene>
    <name evidence="1" type="ORF">CRV2_00015333</name>
</gene>
<evidence type="ECO:0000313" key="2">
    <source>
        <dbReference type="Proteomes" id="UP000836387"/>
    </source>
</evidence>
<comment type="caution">
    <text evidence="1">The sequence shown here is derived from an EMBL/GenBank/DDBJ whole genome shotgun (WGS) entry which is preliminary data.</text>
</comment>
<protein>
    <submittedName>
        <fullName evidence="1">Uncharacterized protein</fullName>
    </submittedName>
</protein>
<name>A0ACA9U925_BIOOC</name>
<evidence type="ECO:0000313" key="1">
    <source>
        <dbReference type="EMBL" id="CAG9949825.1"/>
    </source>
</evidence>
<sequence>MFNLNGIVEPYSFWVVYHETELPRSVDSYAIVESFLLEMHYYKSWSTQPAVLIWKFFGAIQKVGGLGKQIALAGGLVT</sequence>
<proteinExistence type="predicted"/>
<reference evidence="1" key="2">
    <citation type="submission" date="2021-10" db="EMBL/GenBank/DDBJ databases">
        <authorList>
            <person name="Piombo E."/>
        </authorList>
    </citation>
    <scope>NUCLEOTIDE SEQUENCE</scope>
</reference>
<dbReference type="EMBL" id="CADEHS020000108">
    <property type="protein sequence ID" value="CAG9949825.1"/>
    <property type="molecule type" value="Genomic_DNA"/>
</dbReference>
<keyword evidence="2" id="KW-1185">Reference proteome</keyword>